<gene>
    <name evidence="2" type="ORF">BVG79_01118</name>
</gene>
<proteinExistence type="predicted"/>
<dbReference type="KEGG" id="kro:BVG79_01118"/>
<name>A0A1W6NZ31_9RHOB</name>
<dbReference type="STRING" id="92947.BVG79_01118"/>
<accession>A0A1W6NZ31</accession>
<evidence type="ECO:0000256" key="1">
    <source>
        <dbReference type="SAM" id="MobiDB-lite"/>
    </source>
</evidence>
<protein>
    <submittedName>
        <fullName evidence="2">Uncharacterized protein</fullName>
    </submittedName>
</protein>
<organism evidence="2 3">
    <name type="scientific">Ketogulonicigenium robustum</name>
    <dbReference type="NCBI Taxonomy" id="92947"/>
    <lineage>
        <taxon>Bacteria</taxon>
        <taxon>Pseudomonadati</taxon>
        <taxon>Pseudomonadota</taxon>
        <taxon>Alphaproteobacteria</taxon>
        <taxon>Rhodobacterales</taxon>
        <taxon>Roseobacteraceae</taxon>
        <taxon>Ketogulonicigenium</taxon>
    </lineage>
</organism>
<dbReference type="AlphaFoldDB" id="A0A1W6NZ31"/>
<evidence type="ECO:0000313" key="2">
    <source>
        <dbReference type="EMBL" id="ARO14464.1"/>
    </source>
</evidence>
<dbReference type="EMBL" id="CP019937">
    <property type="protein sequence ID" value="ARO14464.1"/>
    <property type="molecule type" value="Genomic_DNA"/>
</dbReference>
<dbReference type="Proteomes" id="UP000242447">
    <property type="component" value="Chromosome"/>
</dbReference>
<sequence length="41" mass="4295">MGVKIGSRPKGANRSGPRARKYAQTCANSSDFPDAVPRSGC</sequence>
<feature type="region of interest" description="Disordered" evidence="1">
    <location>
        <begin position="1"/>
        <end position="41"/>
    </location>
</feature>
<evidence type="ECO:0000313" key="3">
    <source>
        <dbReference type="Proteomes" id="UP000242447"/>
    </source>
</evidence>
<reference evidence="2 3" key="1">
    <citation type="submission" date="2017-02" db="EMBL/GenBank/DDBJ databases">
        <title>Ketogulonicigenium robustum SPU B003 Genome sequencing and assembly.</title>
        <authorList>
            <person name="Li Y."/>
            <person name="Liu L."/>
            <person name="Wang C."/>
            <person name="Zhang M."/>
            <person name="Zhang T."/>
            <person name="Zhang Y."/>
        </authorList>
    </citation>
    <scope>NUCLEOTIDE SEQUENCE [LARGE SCALE GENOMIC DNA]</scope>
    <source>
        <strain evidence="2 3">SPU_B003</strain>
    </source>
</reference>
<keyword evidence="3" id="KW-1185">Reference proteome</keyword>